<feature type="binding site" evidence="11">
    <location>
        <position position="30"/>
    </location>
    <ligand>
        <name>CTP</name>
        <dbReference type="ChEBI" id="CHEBI:37563"/>
    </ligand>
</feature>
<dbReference type="Proteomes" id="UP000455569">
    <property type="component" value="Unassembled WGS sequence"/>
</dbReference>
<comment type="similarity">
    <text evidence="11">Belongs to the tRNA nucleotidyltransferase/poly(A) polymerase family. Bacterial CCA-adding enzyme type 3 subfamily.</text>
</comment>
<dbReference type="EMBL" id="AABAWE010000003">
    <property type="protein sequence ID" value="EAG2086901.1"/>
    <property type="molecule type" value="Genomic_DNA"/>
</dbReference>
<evidence type="ECO:0000313" key="74">
    <source>
        <dbReference type="Proteomes" id="UP000566721"/>
    </source>
</evidence>
<feature type="domain" description="Poly A polymerase head" evidence="12">
    <location>
        <begin position="22"/>
        <end position="141"/>
    </location>
</feature>
<evidence type="ECO:0000256" key="8">
    <source>
        <dbReference type="ARBA" id="ARBA00022840"/>
    </source>
</evidence>
<evidence type="ECO:0000313" key="51">
    <source>
        <dbReference type="Proteomes" id="UP000339309"/>
    </source>
</evidence>
<dbReference type="EMBL" id="AABBYJ010000007">
    <property type="protein sequence ID" value="EAG4331937.1"/>
    <property type="molecule type" value="Genomic_DNA"/>
</dbReference>
<dbReference type="Gene3D" id="1.10.110.30">
    <property type="match status" value="1"/>
</dbReference>
<evidence type="ECO:0000313" key="39">
    <source>
        <dbReference type="EMBL" id="EDN7715932.1"/>
    </source>
</evidence>
<evidence type="ECO:0000313" key="67">
    <source>
        <dbReference type="Proteomes" id="UP000481141"/>
    </source>
</evidence>
<dbReference type="KEGG" id="lmok:CQ02_09880"/>
<evidence type="ECO:0000313" key="53">
    <source>
        <dbReference type="Proteomes" id="UP000345329"/>
    </source>
</evidence>
<evidence type="ECO:0000313" key="37">
    <source>
        <dbReference type="EMBL" id="ECY6543681.1"/>
    </source>
</evidence>
<dbReference type="EMBL" id="MJTJ01000018">
    <property type="protein sequence ID" value="OET49830.1"/>
    <property type="molecule type" value="Genomic_DNA"/>
</dbReference>
<dbReference type="Pfam" id="PF12627">
    <property type="entry name" value="PolyA_pol_RNAbd"/>
    <property type="match status" value="1"/>
</dbReference>
<dbReference type="Proteomes" id="UP000566721">
    <property type="component" value="Unassembled WGS sequence"/>
</dbReference>
<feature type="binding site" evidence="11">
    <location>
        <position position="160"/>
    </location>
    <ligand>
        <name>CTP</name>
        <dbReference type="ChEBI" id="CHEBI:37563"/>
    </ligand>
</feature>
<feature type="binding site" evidence="11">
    <location>
        <position position="111"/>
    </location>
    <ligand>
        <name>ATP</name>
        <dbReference type="ChEBI" id="CHEBI:30616"/>
    </ligand>
</feature>
<reference evidence="33 61" key="6">
    <citation type="submission" date="2019-04" db="EMBL/GenBank/DDBJ databases">
        <authorList>
            <consortium name="GenomeTrakr network: Whole genome sequencing for foodborne pathogen traceback"/>
        </authorList>
    </citation>
    <scope>NUCLEOTIDE SEQUENCE [LARGE SCALE GENOMIC DNA]</scope>
    <source>
        <strain evidence="37 56">FLAG-55987</strain>
        <strain evidence="33 61">PHLUSALM00088</strain>
    </source>
</reference>
<evidence type="ECO:0000313" key="45">
    <source>
        <dbReference type="EMBL" id="OET49830.1"/>
    </source>
</evidence>
<evidence type="ECO:0000313" key="72">
    <source>
        <dbReference type="Proteomes" id="UP000540117"/>
    </source>
</evidence>
<evidence type="ECO:0000256" key="10">
    <source>
        <dbReference type="ARBA" id="ARBA00022884"/>
    </source>
</evidence>
<reference evidence="43" key="7">
    <citation type="submission" date="2020-01" db="EMBL/GenBank/DDBJ databases">
        <authorList>
            <consortium name="NCBI Pathogen Detection Project"/>
        </authorList>
    </citation>
    <scope>NUCLEOTIDE SEQUENCE</scope>
    <source>
        <strain evidence="42">CFIAFB20100120</strain>
        <strain evidence="44">CFIAFB20170037</strain>
        <strain evidence="43">CFIAFB20170045</strain>
    </source>
</reference>
<dbReference type="Proteomes" id="UP000481141">
    <property type="component" value="Unassembled WGS sequence"/>
</dbReference>
<dbReference type="EMBL" id="QXLS01000006">
    <property type="protein sequence ID" value="RKA06627.1"/>
    <property type="molecule type" value="Genomic_DNA"/>
</dbReference>
<evidence type="ECO:0000313" key="60">
    <source>
        <dbReference type="Proteomes" id="UP000398321"/>
    </source>
</evidence>
<evidence type="ECO:0000313" key="16">
    <source>
        <dbReference type="EMBL" id="EAC5550032.1"/>
    </source>
</evidence>
<evidence type="ECO:0000313" key="64">
    <source>
        <dbReference type="Proteomes" id="UP000467347"/>
    </source>
</evidence>
<evidence type="ECO:0000313" key="65">
    <source>
        <dbReference type="Proteomes" id="UP000478682"/>
    </source>
</evidence>
<evidence type="ECO:0000259" key="14">
    <source>
        <dbReference type="Pfam" id="PF13735"/>
    </source>
</evidence>
<evidence type="ECO:0000313" key="50">
    <source>
        <dbReference type="Proteomes" id="UP000337746"/>
    </source>
</evidence>
<dbReference type="EMBL" id="AACKDQ010000002">
    <property type="protein sequence ID" value="EAK9315765.1"/>
    <property type="molecule type" value="Genomic_DNA"/>
</dbReference>
<evidence type="ECO:0000256" key="4">
    <source>
        <dbReference type="ARBA" id="ARBA00022695"/>
    </source>
</evidence>
<dbReference type="Proteomes" id="UP000467347">
    <property type="component" value="Unassembled WGS sequence"/>
</dbReference>
<dbReference type="EMBL" id="DAAIJL010000002">
    <property type="protein sequence ID" value="HAB8556173.1"/>
    <property type="molecule type" value="Genomic_DNA"/>
</dbReference>
<evidence type="ECO:0000313" key="73">
    <source>
        <dbReference type="Proteomes" id="UP000549379"/>
    </source>
</evidence>
<evidence type="ECO:0000313" key="35">
    <source>
        <dbReference type="EMBL" id="ECB9512787.1"/>
    </source>
</evidence>
<dbReference type="EMBL" id="AABCVX010000006">
    <property type="protein sequence ID" value="EAG6170166.1"/>
    <property type="molecule type" value="Genomic_DNA"/>
</dbReference>
<dbReference type="Proteomes" id="UP000842809">
    <property type="component" value="Unassembled WGS sequence"/>
</dbReference>
<evidence type="ECO:0000313" key="24">
    <source>
        <dbReference type="EMBL" id="EAG2086901.1"/>
    </source>
</evidence>
<dbReference type="EMBL" id="AALEDS010000003">
    <property type="protein sequence ID" value="ECY6543681.1"/>
    <property type="molecule type" value="Genomic_DNA"/>
</dbReference>
<dbReference type="EMBL" id="AAHZFY010000004">
    <property type="protein sequence ID" value="ECB9512787.1"/>
    <property type="molecule type" value="Genomic_DNA"/>
</dbReference>
<dbReference type="EMBL" id="AANDSR010000004">
    <property type="protein sequence ID" value="EDN9836638.1"/>
    <property type="molecule type" value="Genomic_DNA"/>
</dbReference>
<feature type="binding site" evidence="11">
    <location>
        <position position="30"/>
    </location>
    <ligand>
        <name>ATP</name>
        <dbReference type="ChEBI" id="CHEBI:30616"/>
    </ligand>
</feature>
<dbReference type="Proteomes" id="UP000549379">
    <property type="component" value="Unassembled WGS sequence"/>
</dbReference>
<dbReference type="Proteomes" id="UP000841146">
    <property type="component" value="Unassembled WGS sequence"/>
</dbReference>
<reference evidence="46 47" key="2">
    <citation type="journal article" date="2018" name="BMC Genomics">
        <title>Genes significantly associated with lineage II food isolates of Listeria monocytogenes.</title>
        <authorList>
            <person name="Pirone-Davies C."/>
            <person name="Chen Y."/>
            <person name="Pightling A."/>
            <person name="Ryan G."/>
            <person name="Wang Y."/>
            <person name="Yao K."/>
            <person name="Hoffmann M."/>
            <person name="Allard M.W."/>
        </authorList>
    </citation>
    <scope>NUCLEOTIDE SEQUENCE [LARGE SCALE GENOMIC DNA]</scope>
    <source>
        <strain evidence="46 47">PNUSAL000550</strain>
    </source>
</reference>
<organism evidence="43 75">
    <name type="scientific">Listeria monocytogenes</name>
    <dbReference type="NCBI Taxonomy" id="1639"/>
    <lineage>
        <taxon>Bacteria</taxon>
        <taxon>Bacillati</taxon>
        <taxon>Bacillota</taxon>
        <taxon>Bacilli</taxon>
        <taxon>Bacillales</taxon>
        <taxon>Listeriaceae</taxon>
        <taxon>Listeria</taxon>
    </lineage>
</organism>
<dbReference type="InterPro" id="IPR023068">
    <property type="entry name" value="CCA-adding_enz_firmicutes"/>
</dbReference>
<dbReference type="Proteomes" id="UP000364988">
    <property type="component" value="Unassembled WGS sequence"/>
</dbReference>
<feature type="binding site" evidence="11">
    <location>
        <position position="27"/>
    </location>
    <ligand>
        <name>ATP</name>
        <dbReference type="ChEBI" id="CHEBI:30616"/>
    </ligand>
</feature>
<evidence type="ECO:0000313" key="77">
    <source>
        <dbReference type="Proteomes" id="UP000852906"/>
    </source>
</evidence>
<evidence type="ECO:0000313" key="17">
    <source>
        <dbReference type="EMBL" id="EAC6546863.1"/>
    </source>
</evidence>
<dbReference type="Proteomes" id="UP000410967">
    <property type="component" value="Unassembled WGS sequence"/>
</dbReference>
<dbReference type="GO" id="GO:0042245">
    <property type="term" value="P:RNA repair"/>
    <property type="evidence" value="ECO:0007669"/>
    <property type="project" value="UniProtKB-KW"/>
</dbReference>
<evidence type="ECO:0000313" key="30">
    <source>
        <dbReference type="EMBL" id="EAG6170166.1"/>
    </source>
</evidence>
<dbReference type="EC" id="2.7.7.72" evidence="11"/>
<evidence type="ECO:0000313" key="71">
    <source>
        <dbReference type="Proteomes" id="UP000528151"/>
    </source>
</evidence>
<evidence type="ECO:0000313" key="44">
    <source>
        <dbReference type="EMBL" id="HAC0275526.1"/>
    </source>
</evidence>
<evidence type="ECO:0000313" key="49">
    <source>
        <dbReference type="Proteomes" id="UP000336166"/>
    </source>
</evidence>
<evidence type="ECO:0000313" key="34">
    <source>
        <dbReference type="EMBL" id="ECB9473212.1"/>
    </source>
</evidence>
<feature type="binding site" evidence="11">
    <location>
        <position position="40"/>
    </location>
    <ligand>
        <name>Mg(2+)</name>
        <dbReference type="ChEBI" id="CHEBI:18420"/>
    </ligand>
</feature>
<evidence type="ECO:0000313" key="62">
    <source>
        <dbReference type="Proteomes" id="UP000423131"/>
    </source>
</evidence>
<evidence type="ECO:0000313" key="46">
    <source>
        <dbReference type="EMBL" id="RKA06627.1"/>
    </source>
</evidence>
<gene>
    <name evidence="11 46" type="primary">cca</name>
    <name evidence="15" type="ORF">ABZ57_09110</name>
    <name evidence="45" type="ORF">AJL21_09140</name>
    <name evidence="16" type="ORF">ARY78_06300</name>
    <name evidence="26" type="ORF">B1N52_11495</name>
    <name evidence="25" type="ORF">B1S26_03970</name>
    <name evidence="27" type="ORF">B5K54_01090</name>
    <name evidence="23" type="ORF">BB997_09350</name>
    <name evidence="24" type="ORF">BCZ21_06485</name>
    <name evidence="29" type="ORF">CA369_07080</name>
    <name evidence="28" type="ORF">CAV64_11875</name>
    <name evidence="32" type="ORF">D7104_02605</name>
    <name evidence="30" type="ORF">DCT16_12370</name>
    <name evidence="17" type="ORF">DU018_00655</name>
    <name evidence="46" type="ORF">DYZ80_02522</name>
    <name evidence="31" type="ORF">E5F58_06050</name>
    <name evidence="21" type="ORF">EX365_03715</name>
    <name evidence="20" type="ORF">EXZ73_01905</name>
    <name evidence="37" type="ORF">F6436_04990</name>
    <name evidence="38" type="ORF">F6515_00535</name>
    <name evidence="33" type="ORF">FA835_01450</name>
    <name evidence="35" type="ORF">FLQ97_03470</name>
    <name evidence="34" type="ORF">FLR03_05895</name>
    <name evidence="36" type="ORF">FNX40_06075</name>
    <name evidence="41" type="ORF">G3O21_001634</name>
    <name evidence="40" type="ORF">GJW51_08150</name>
    <name evidence="39" type="ORF">GQG13_12485</name>
    <name evidence="42" type="ORF">GYS09_02575</name>
    <name evidence="43" type="ORF">GYX23_04940</name>
    <name evidence="44" type="ORF">GYY14_09115</name>
    <name evidence="18" type="ORF">KV70_07435</name>
    <name evidence="19" type="ORF">UI29_12415</name>
    <name evidence="22" type="ORF">Y261_06555</name>
</gene>
<comment type="subunit">
    <text evidence="11">Homodimer.</text>
</comment>
<feature type="binding site" evidence="11">
    <location>
        <position position="163"/>
    </location>
    <ligand>
        <name>CTP</name>
        <dbReference type="ChEBI" id="CHEBI:37563"/>
    </ligand>
</feature>
<dbReference type="Proteomes" id="UP000336166">
    <property type="component" value="Unassembled WGS sequence"/>
</dbReference>
<dbReference type="Proteomes" id="UP000528151">
    <property type="component" value="Unassembled WGS sequence"/>
</dbReference>
<keyword evidence="5 11" id="KW-0479">Metal-binding</keyword>
<feature type="binding site" evidence="11">
    <location>
        <position position="154"/>
    </location>
    <ligand>
        <name>CTP</name>
        <dbReference type="ChEBI" id="CHEBI:37563"/>
    </ligand>
</feature>
<protein>
    <recommendedName>
        <fullName evidence="11">CCA-adding enzyme</fullName>
        <ecNumber evidence="11">2.7.7.72</ecNumber>
    </recommendedName>
    <alternativeName>
        <fullName evidence="11">CCA tRNA nucleotidyltransferase</fullName>
    </alternativeName>
    <alternativeName>
        <fullName evidence="11">tRNA CCA-pyrophosphorylase</fullName>
    </alternativeName>
    <alternativeName>
        <fullName evidence="11">tRNA adenylyl-/cytidylyl- transferase</fullName>
    </alternativeName>
    <alternativeName>
        <fullName evidence="11">tRNA nucleotidyltransferase</fullName>
    </alternativeName>
    <alternativeName>
        <fullName evidence="11">tRNA-NT</fullName>
    </alternativeName>
</protein>
<dbReference type="EMBL" id="AAHZFN010000006">
    <property type="protein sequence ID" value="ECB9473212.1"/>
    <property type="molecule type" value="Genomic_DNA"/>
</dbReference>
<dbReference type="EMBL" id="AALGDA010000001">
    <property type="protein sequence ID" value="ECY9781469.1"/>
    <property type="molecule type" value="Genomic_DNA"/>
</dbReference>
<evidence type="ECO:0000256" key="5">
    <source>
        <dbReference type="ARBA" id="ARBA00022723"/>
    </source>
</evidence>
<accession>A0A0B8R7Z5</accession>
<evidence type="ECO:0000313" key="56">
    <source>
        <dbReference type="Proteomes" id="UP000364988"/>
    </source>
</evidence>
<dbReference type="Proteomes" id="UP000337746">
    <property type="component" value="Unassembled WGS sequence"/>
</dbReference>
<feature type="domain" description="CCA-adding enzyme C-terminal" evidence="14">
    <location>
        <begin position="246"/>
        <end position="387"/>
    </location>
</feature>
<evidence type="ECO:0000259" key="13">
    <source>
        <dbReference type="Pfam" id="PF12627"/>
    </source>
</evidence>
<dbReference type="Proteomes" id="UP000350032">
    <property type="component" value="Unassembled WGS sequence"/>
</dbReference>
<dbReference type="Pfam" id="PF13735">
    <property type="entry name" value="tRNA_NucTran2_2"/>
    <property type="match status" value="1"/>
</dbReference>
<dbReference type="EMBL" id="AANPAU010000005">
    <property type="protein sequence ID" value="EDP8514210.1"/>
    <property type="molecule type" value="Genomic_DNA"/>
</dbReference>
<dbReference type="EMBL" id="AAAIXK010000003">
    <property type="protein sequence ID" value="EAC5550032.1"/>
    <property type="molecule type" value="Genomic_DNA"/>
</dbReference>
<keyword evidence="7 11" id="KW-0692">RNA repair</keyword>
<evidence type="ECO:0000313" key="33">
    <source>
        <dbReference type="EMBL" id="EAK9315765.1"/>
    </source>
</evidence>
<dbReference type="Proteomes" id="UP000354255">
    <property type="component" value="Unassembled WGS sequence"/>
</dbReference>
<dbReference type="Proteomes" id="UP000389283">
    <property type="component" value="Unassembled WGS sequence"/>
</dbReference>
<comment type="cofactor">
    <cofactor evidence="1 11">
        <name>Mg(2+)</name>
        <dbReference type="ChEBI" id="CHEBI:18420"/>
    </cofactor>
</comment>
<feature type="binding site" evidence="11">
    <location>
        <position position="42"/>
    </location>
    <ligand>
        <name>Mg(2+)</name>
        <dbReference type="ChEBI" id="CHEBI:18420"/>
    </ligand>
</feature>
<reference evidence="32 54" key="5">
    <citation type="submission" date="2018-10" db="EMBL/GenBank/DDBJ databases">
        <authorList>
            <consortium name="PulseNet: The National Subtyping Network for Foodborne Disease Surveillance"/>
            <person name="Tarr C.L."/>
            <person name="Trees E."/>
            <person name="Katz L.S."/>
            <person name="Carleton-Romer H.A."/>
            <person name="Stroika S."/>
            <person name="Kucerova Z."/>
            <person name="Roache K.F."/>
            <person name="Sabol A.L."/>
            <person name="Besser J."/>
            <person name="Gerner-Smidt P."/>
        </authorList>
    </citation>
    <scope>NUCLEOTIDE SEQUENCE [LARGE SCALE GENOMIC DNA]</scope>
    <source>
        <strain evidence="15 51">2015L-6227</strain>
        <strain evidence="22 49">PNUSAL000134</strain>
        <strain evidence="18 55">PNUSAL000910</strain>
        <strain evidence="23 65">PNUSAL002298</strain>
        <strain evidence="32 54">PNUSAL004402</strain>
        <strain evidence="38 68">PNUSAL005692</strain>
    </source>
</reference>
<evidence type="ECO:0000313" key="70">
    <source>
        <dbReference type="Proteomes" id="UP000527632"/>
    </source>
</evidence>
<reference evidence="50 53" key="4">
    <citation type="submission" date="2018-06" db="EMBL/GenBank/DDBJ databases">
        <authorList>
            <consortium name="GenomeTrakr: Next Generation Sequencing Network for Food Pathogen Tracability"/>
        </authorList>
    </citation>
    <scope>NUCLEOTIDE SEQUENCE [LARGE SCALE GENOMIC DNA]</scope>
    <source>
        <strain evidence="27 73">10B02965A-1</strain>
        <strain evidence="29 71">CFSAN063727</strain>
        <strain evidence="39 63">CFSAN102901</strain>
        <strain evidence="16 57">FDA00007096</strain>
        <strain evidence="25">FDA00011243</strain>
        <strain evidence="17 48">FDA00013332</strain>
        <strain evidence="21 52">FDA00013853</strain>
        <strain evidence="34 62">FDA00014336</strain>
        <strain evidence="36 59">FDA00014370</strain>
        <strain evidence="35 60">FDA00014392</strain>
        <strain evidence="41">FDA00015054</strain>
        <strain evidence="28 72">FDA1005580-S054-001</strain>
        <strain evidence="66">FDA1090798-S029-001</strain>
        <strain evidence="67">FDA956581-098-004</strain>
        <strain evidence="26 69">FDA960927-006-004</strain>
        <strain evidence="30 74">FLAG-38921</strain>
        <strain evidence="24 50">FLAG-54356</strain>
        <strain evidence="20 58">FSIS31901579</strain>
        <strain evidence="31 70">LS1344</strain>
        <strain evidence="40 64">OSF101448</strain>
        <strain evidence="19 53">VA-WGS-00405</strain>
    </source>
</reference>
<evidence type="ECO:0000256" key="9">
    <source>
        <dbReference type="ARBA" id="ARBA00022842"/>
    </source>
</evidence>
<evidence type="ECO:0000256" key="3">
    <source>
        <dbReference type="ARBA" id="ARBA00022694"/>
    </source>
</evidence>
<dbReference type="EMBL" id="AANCRK010000006">
    <property type="protein sequence ID" value="EDN7715932.1"/>
    <property type="molecule type" value="Genomic_DNA"/>
</dbReference>
<feature type="binding site" evidence="11">
    <location>
        <position position="157"/>
    </location>
    <ligand>
        <name>CTP</name>
        <dbReference type="ChEBI" id="CHEBI:37563"/>
    </ligand>
</feature>
<evidence type="ECO:0000313" key="54">
    <source>
        <dbReference type="Proteomes" id="UP000350032"/>
    </source>
</evidence>
<dbReference type="InterPro" id="IPR032810">
    <property type="entry name" value="CCA-adding_enz_C"/>
</dbReference>
<evidence type="ECO:0000313" key="59">
    <source>
        <dbReference type="Proteomes" id="UP000389283"/>
    </source>
</evidence>
<evidence type="ECO:0000313" key="28">
    <source>
        <dbReference type="EMBL" id="EAG4331937.1"/>
    </source>
</evidence>
<dbReference type="Proteomes" id="UP000376505">
    <property type="component" value="Unassembled WGS sequence"/>
</dbReference>
<evidence type="ECO:0000313" key="76">
    <source>
        <dbReference type="Proteomes" id="UP000844415"/>
    </source>
</evidence>
<dbReference type="EMBL" id="AABBAW010000006">
    <property type="protein sequence ID" value="EAG2515785.1"/>
    <property type="molecule type" value="Genomic_DNA"/>
</dbReference>
<dbReference type="EMBL" id="AAAREG010000004">
    <property type="protein sequence ID" value="EAE2353998.1"/>
    <property type="molecule type" value="Genomic_DNA"/>
</dbReference>
<keyword evidence="4 11" id="KW-0548">Nucleotidyltransferase</keyword>
<evidence type="ECO:0000259" key="12">
    <source>
        <dbReference type="Pfam" id="PF01743"/>
    </source>
</evidence>
<feature type="binding site" evidence="11">
    <location>
        <position position="160"/>
    </location>
    <ligand>
        <name>ATP</name>
        <dbReference type="ChEBI" id="CHEBI:30616"/>
    </ligand>
</feature>
<dbReference type="RefSeq" id="WP_009928121.1">
    <property type="nucleotide sequence ID" value="NC_021824.1"/>
</dbReference>
<dbReference type="HAMAP" id="MF_01263">
    <property type="entry name" value="CCA_bact_type3"/>
    <property type="match status" value="1"/>
</dbReference>
<dbReference type="EMBL" id="AAAKQF010000004">
    <property type="protein sequence ID" value="EAC9040034.1"/>
    <property type="molecule type" value="Genomic_DNA"/>
</dbReference>
<evidence type="ECO:0000313" key="40">
    <source>
        <dbReference type="EMBL" id="EDN9836638.1"/>
    </source>
</evidence>
<dbReference type="Proteomes" id="UP000852906">
    <property type="component" value="Unassembled WGS sequence"/>
</dbReference>
<dbReference type="EMBL" id="AABGUK010000002">
    <property type="protein sequence ID" value="EAH4241567.1"/>
    <property type="molecule type" value="Genomic_DNA"/>
</dbReference>
<dbReference type="EMBL" id="AABBZO010000006">
    <property type="protein sequence ID" value="EAG4462042.1"/>
    <property type="molecule type" value="Genomic_DNA"/>
</dbReference>
<dbReference type="CDD" id="cd05398">
    <property type="entry name" value="NT_ClassII-CCAase"/>
    <property type="match status" value="1"/>
</dbReference>
<dbReference type="EMBL" id="AAAJKI010000001">
    <property type="protein sequence ID" value="EAC6546863.1"/>
    <property type="molecule type" value="Genomic_DNA"/>
</dbReference>
<evidence type="ECO:0000313" key="26">
    <source>
        <dbReference type="EMBL" id="EAG2515785.1"/>
    </source>
</evidence>
<dbReference type="EMBL" id="AAANYN010000002">
    <property type="protein sequence ID" value="EAD5773034.1"/>
    <property type="molecule type" value="Genomic_DNA"/>
</dbReference>
<evidence type="ECO:0000313" key="32">
    <source>
        <dbReference type="EMBL" id="EAK8896584.1"/>
    </source>
</evidence>
<keyword evidence="6 11" id="KW-0547">Nucleotide-binding</keyword>
<evidence type="ECO:0000313" key="75">
    <source>
        <dbReference type="Proteomes" id="UP000841146"/>
    </source>
</evidence>
<evidence type="ECO:0000313" key="20">
    <source>
        <dbReference type="EMBL" id="EAD5773034.1"/>
    </source>
</evidence>
<evidence type="ECO:0000313" key="38">
    <source>
        <dbReference type="EMBL" id="ECY9781469.1"/>
    </source>
</evidence>
<evidence type="ECO:0000313" key="61">
    <source>
        <dbReference type="Proteomes" id="UP000410967"/>
    </source>
</evidence>
<dbReference type="Proteomes" id="UP000478682">
    <property type="component" value="Unassembled WGS sequence"/>
</dbReference>
<dbReference type="FunFam" id="3.30.460.10:FF:000057">
    <property type="entry name" value="CCA-adding enzyme"/>
    <property type="match status" value="1"/>
</dbReference>
<evidence type="ECO:0000313" key="58">
    <source>
        <dbReference type="Proteomes" id="UP000376505"/>
    </source>
</evidence>
<dbReference type="NCBIfam" id="NF009814">
    <property type="entry name" value="PRK13299.1"/>
    <property type="match status" value="1"/>
</dbReference>
<evidence type="ECO:0000313" key="21">
    <source>
        <dbReference type="EMBL" id="EAD5785668.1"/>
    </source>
</evidence>
<feature type="binding site" evidence="11">
    <location>
        <position position="154"/>
    </location>
    <ligand>
        <name>ATP</name>
        <dbReference type="ChEBI" id="CHEBI:30616"/>
    </ligand>
</feature>
<dbReference type="SUPFAM" id="SSF81301">
    <property type="entry name" value="Nucleotidyltransferase"/>
    <property type="match status" value="1"/>
</dbReference>
<keyword evidence="9 11" id="KW-0460">Magnesium</keyword>
<dbReference type="Proteomes" id="UP000844415">
    <property type="component" value="Unassembled WGS sequence"/>
</dbReference>
<dbReference type="InterPro" id="IPR002646">
    <property type="entry name" value="PolA_pol_head_dom"/>
</dbReference>
<feature type="binding site" evidence="11">
    <location>
        <position position="163"/>
    </location>
    <ligand>
        <name>ATP</name>
        <dbReference type="ChEBI" id="CHEBI:30616"/>
    </ligand>
</feature>
<evidence type="ECO:0000313" key="27">
    <source>
        <dbReference type="EMBL" id="EAG2995883.1"/>
    </source>
</evidence>
<comment type="function">
    <text evidence="11">Catalyzes the addition and repair of the essential 3'-terminal CCA sequence in tRNAs without using a nucleic acid template. Adds these three nucleotides in the order of C, C, and A to the tRNA nucleotide-73, using CTP and ATP as substrates and producing inorganic pyrophosphate. tRNA 3'-terminal CCA addition is required both for tRNA processing and repair. Also involved in tRNA surveillance by mediating tandem CCA addition to generate a CCACCA at the 3' terminus of unstable tRNAs. While stable tRNAs receive only 3'-terminal CCA, unstable tRNAs are marked with CCACCA and rapidly degraded.</text>
</comment>
<sequence>MNDVFLKALPVLQKLTTAGFEAYFVGGSVRDYLLNRTISDVDIATSAFPEEVKEIFQTSYDTGIAHGTVTVRENNEFYEVTTFRTEGTYEDFRRPSEVTFIRSLEEDLKRRDFTMNAIAMDEHFALQDPFSGQLAIQNKEIKAVGKASERFHEDALRMMRAVRFLSQLDFELDKETEKALESQIELLQHTSVERITVEWLKMMKGKAAKRAIELLLKVKMETYLPGLKDEKSALSEFASWDWEKRTTEESIWLGLVVAVKPNNVNAFLKAWKLPNKTIQLVNKAYQDALKMKETWLKDELYHAGKAVFSLVNELNVIRGKENNQHKVSQAYEALPIHSKKDLAITGADLLKWSGESAGPWVKETLDKVECGVLSNEINNEKIQIKRWLGYHEE</sequence>
<comment type="caution">
    <text evidence="43">The sequence shown here is derived from an EMBL/GenBank/DDBJ whole genome shotgun (WGS) entry which is preliminary data.</text>
</comment>
<evidence type="ECO:0000313" key="43">
    <source>
        <dbReference type="EMBL" id="HAC0012342.1"/>
    </source>
</evidence>
<evidence type="ECO:0000313" key="55">
    <source>
        <dbReference type="Proteomes" id="UP000354255"/>
    </source>
</evidence>
<evidence type="ECO:0000313" key="31">
    <source>
        <dbReference type="EMBL" id="EAH4241567.1"/>
    </source>
</evidence>
<dbReference type="GO" id="GO:0005524">
    <property type="term" value="F:ATP binding"/>
    <property type="evidence" value="ECO:0007669"/>
    <property type="project" value="UniProtKB-UniRule"/>
</dbReference>
<dbReference type="Proteomes" id="UP000423131">
    <property type="component" value="Unassembled WGS sequence"/>
</dbReference>
<dbReference type="Proteomes" id="UP000525850">
    <property type="component" value="Unassembled WGS sequence"/>
</dbReference>
<evidence type="ECO:0000313" key="66">
    <source>
        <dbReference type="Proteomes" id="UP000478704"/>
    </source>
</evidence>
<dbReference type="SUPFAM" id="SSF81891">
    <property type="entry name" value="Poly A polymerase C-terminal region-like"/>
    <property type="match status" value="1"/>
</dbReference>
<comment type="miscellaneous">
    <text evidence="11">A single active site specifically recognizes both ATP and CTP and is responsible for their addition.</text>
</comment>
<dbReference type="Gene3D" id="3.30.460.10">
    <property type="entry name" value="Beta Polymerase, domain 2"/>
    <property type="match status" value="1"/>
</dbReference>
<evidence type="ECO:0000256" key="2">
    <source>
        <dbReference type="ARBA" id="ARBA00022679"/>
    </source>
</evidence>
<evidence type="ECO:0000313" key="57">
    <source>
        <dbReference type="Proteomes" id="UP000365297"/>
    </source>
</evidence>
<dbReference type="GO" id="GO:0001680">
    <property type="term" value="P:tRNA 3'-terminal CCA addition"/>
    <property type="evidence" value="ECO:0007669"/>
    <property type="project" value="UniProtKB-UniRule"/>
</dbReference>
<dbReference type="Proteomes" id="UP000331186">
    <property type="component" value="Unassembled WGS sequence"/>
</dbReference>
<dbReference type="EMBL" id="AABATR010000004">
    <property type="protein sequence ID" value="EAG1893808.1"/>
    <property type="molecule type" value="Genomic_DNA"/>
</dbReference>
<dbReference type="Proteomes" id="UP000344343">
    <property type="component" value="Unassembled WGS sequence"/>
</dbReference>
<evidence type="ECO:0000313" key="36">
    <source>
        <dbReference type="EMBL" id="ECC1556374.1"/>
    </source>
</evidence>
<dbReference type="EMBL" id="AACJYH010000002">
    <property type="protein sequence ID" value="EAK8896584.1"/>
    <property type="molecule type" value="Genomic_DNA"/>
</dbReference>
<name>A0A0B8R7Z5_LISMN</name>
<dbReference type="GO" id="GO:0000287">
    <property type="term" value="F:magnesium ion binding"/>
    <property type="evidence" value="ECO:0007669"/>
    <property type="project" value="UniProtKB-UniRule"/>
</dbReference>
<dbReference type="Proteomes" id="UP000540117">
    <property type="component" value="Unassembled WGS sequence"/>
</dbReference>
<evidence type="ECO:0000313" key="52">
    <source>
        <dbReference type="Proteomes" id="UP000344343"/>
    </source>
</evidence>
<proteinExistence type="inferred from homology"/>
<dbReference type="AlphaFoldDB" id="A0A0B8R7Z5"/>
<dbReference type="Gene3D" id="1.20.58.560">
    <property type="match status" value="1"/>
</dbReference>
<dbReference type="EMBL" id="AAAIKW010000005">
    <property type="protein sequence ID" value="EAC4552642.1"/>
    <property type="molecule type" value="Genomic_DNA"/>
</dbReference>
<dbReference type="EMBL" id="AAIAJJ010000003">
    <property type="protein sequence ID" value="ECC1556374.1"/>
    <property type="molecule type" value="Genomic_DNA"/>
</dbReference>
<evidence type="ECO:0000313" key="42">
    <source>
        <dbReference type="EMBL" id="HAB8556173.1"/>
    </source>
</evidence>
<evidence type="ECO:0000313" key="23">
    <source>
        <dbReference type="EMBL" id="EAG1893808.1"/>
    </source>
</evidence>
<keyword evidence="2 11" id="KW-0808">Transferase</keyword>
<dbReference type="PANTHER" id="PTHR46173">
    <property type="entry name" value="CCA TRNA NUCLEOTIDYLTRANSFERASE 1, MITOCHONDRIAL"/>
    <property type="match status" value="1"/>
</dbReference>
<dbReference type="PANTHER" id="PTHR46173:SF1">
    <property type="entry name" value="CCA TRNA NUCLEOTIDYLTRANSFERASE 1, MITOCHONDRIAL"/>
    <property type="match status" value="1"/>
</dbReference>
<dbReference type="InterPro" id="IPR032828">
    <property type="entry name" value="PolyA_RNA-bd"/>
</dbReference>
<evidence type="ECO:0000256" key="1">
    <source>
        <dbReference type="ARBA" id="ARBA00001946"/>
    </source>
</evidence>
<evidence type="ECO:0000256" key="11">
    <source>
        <dbReference type="HAMAP-Rule" id="MF_01263"/>
    </source>
</evidence>
<evidence type="ECO:0000313" key="25">
    <source>
        <dbReference type="EMBL" id="EAG2244557.1"/>
    </source>
</evidence>
<dbReference type="Proteomes" id="UP000527632">
    <property type="component" value="Unassembled WGS sequence"/>
</dbReference>
<dbReference type="EMBL" id="DAAJCS010000003">
    <property type="protein sequence ID" value="HAC0012342.1"/>
    <property type="molecule type" value="Genomic_DNA"/>
</dbReference>
<dbReference type="GO" id="GO:0004810">
    <property type="term" value="F:CCA tRNA nucleotidyltransferase activity"/>
    <property type="evidence" value="ECO:0007669"/>
    <property type="project" value="UniProtKB-UniRule"/>
</dbReference>
<evidence type="ECO:0000313" key="69">
    <source>
        <dbReference type="Proteomes" id="UP000525850"/>
    </source>
</evidence>
<evidence type="ECO:0000313" key="29">
    <source>
        <dbReference type="EMBL" id="EAG4462042.1"/>
    </source>
</evidence>
<evidence type="ECO:0000256" key="6">
    <source>
        <dbReference type="ARBA" id="ARBA00022741"/>
    </source>
</evidence>
<keyword evidence="10 11" id="KW-0694">RNA-binding</keyword>
<feature type="binding site" evidence="11">
    <location>
        <position position="27"/>
    </location>
    <ligand>
        <name>CTP</name>
        <dbReference type="ChEBI" id="CHEBI:37563"/>
    </ligand>
</feature>
<keyword evidence="3 11" id="KW-0819">tRNA processing</keyword>
<dbReference type="EMBL" id="AAAMZD010000006">
    <property type="protein sequence ID" value="EAD3793557.1"/>
    <property type="molecule type" value="Genomic_DNA"/>
</dbReference>
<evidence type="ECO:0000313" key="68">
    <source>
        <dbReference type="Proteomes" id="UP000489121"/>
    </source>
</evidence>
<evidence type="ECO:0000256" key="7">
    <source>
        <dbReference type="ARBA" id="ARBA00022800"/>
    </source>
</evidence>
<dbReference type="Proteomes" id="UP000345329">
    <property type="component" value="Unassembled WGS sequence"/>
</dbReference>
<evidence type="ECO:0000313" key="15">
    <source>
        <dbReference type="EMBL" id="EAC4552642.1"/>
    </source>
</evidence>
<reference evidence="75 76" key="3">
    <citation type="journal article" date="2018" name="Genome Biol.">
        <title>SKESA: strategic k-mer extension for scrupulous assemblies.</title>
        <authorList>
            <person name="Souvorov A."/>
            <person name="Agarwala R."/>
            <person name="Lipman D.J."/>
        </authorList>
    </citation>
    <scope>NUCLEOTIDE SEQUENCE [LARGE SCALE GENOMIC DNA]</scope>
    <source>
        <strain evidence="42 76">CFIAFB20100120</strain>
        <strain evidence="44">CFIAFB20170037</strain>
        <strain evidence="43 75">CFIAFB20170045</strain>
    </source>
</reference>
<feature type="binding site" evidence="11">
    <location>
        <position position="111"/>
    </location>
    <ligand>
        <name>CTP</name>
        <dbReference type="ChEBI" id="CHEBI:37563"/>
    </ligand>
</feature>
<evidence type="ECO:0000313" key="63">
    <source>
        <dbReference type="Proteomes" id="UP000455569"/>
    </source>
</evidence>
<dbReference type="EMBL" id="AABBHO010000002">
    <property type="protein sequence ID" value="EAG2995883.1"/>
    <property type="molecule type" value="Genomic_DNA"/>
</dbReference>
<dbReference type="InterPro" id="IPR050264">
    <property type="entry name" value="Bact_CCA-adding_enz_type3_sf"/>
</dbReference>
<keyword evidence="8 11" id="KW-0067">ATP-binding</keyword>
<dbReference type="Gene3D" id="1.10.246.80">
    <property type="match status" value="1"/>
</dbReference>
<dbReference type="EMBL" id="AABAYG010000002">
    <property type="protein sequence ID" value="EAG2244557.1"/>
    <property type="molecule type" value="Genomic_DNA"/>
</dbReference>
<dbReference type="EMBL" id="AAANYR010000002">
    <property type="protein sequence ID" value="EAD5785668.1"/>
    <property type="molecule type" value="Genomic_DNA"/>
</dbReference>
<dbReference type="EMBL" id="DAAJFY010000005">
    <property type="protein sequence ID" value="HAC0275526.1"/>
    <property type="molecule type" value="Genomic_DNA"/>
</dbReference>
<evidence type="ECO:0000313" key="18">
    <source>
        <dbReference type="EMBL" id="EAC9040034.1"/>
    </source>
</evidence>
<dbReference type="InterPro" id="IPR043519">
    <property type="entry name" value="NT_sf"/>
</dbReference>
<evidence type="ECO:0000313" key="19">
    <source>
        <dbReference type="EMBL" id="EAD3793557.1"/>
    </source>
</evidence>
<dbReference type="Proteomes" id="UP000398321">
    <property type="component" value="Unassembled WGS sequence"/>
</dbReference>
<dbReference type="Proteomes" id="UP000272537">
    <property type="component" value="Unassembled WGS sequence"/>
</dbReference>
<reference evidence="45 77" key="1">
    <citation type="submission" date="2016-09" db="EMBL/GenBank/DDBJ databases">
        <title>100K Listeria isolates.</title>
        <authorList>
            <person name="Chen P."/>
            <person name="Weimer B.C."/>
            <person name="Kong N."/>
            <person name="Huang B."/>
        </authorList>
    </citation>
    <scope>NUCLEOTIDE SEQUENCE [LARGE SCALE GENOMIC DNA]</scope>
    <source>
        <strain evidence="45 77">BCW_2383</strain>
    </source>
</reference>
<dbReference type="Pfam" id="PF01743">
    <property type="entry name" value="PolyA_pol"/>
    <property type="match status" value="1"/>
</dbReference>
<evidence type="ECO:0000313" key="41">
    <source>
        <dbReference type="EMBL" id="EDP8514210.1"/>
    </source>
</evidence>
<dbReference type="Proteomes" id="UP000365297">
    <property type="component" value="Unassembled WGS sequence"/>
</dbReference>
<evidence type="ECO:0000313" key="47">
    <source>
        <dbReference type="Proteomes" id="UP000272537"/>
    </source>
</evidence>
<feature type="domain" description="tRNA nucleotidyltransferase/poly(A) polymerase RNA and SrmB- binding" evidence="13">
    <location>
        <begin position="169"/>
        <end position="228"/>
    </location>
</feature>
<comment type="catalytic activity">
    <reaction evidence="11">
        <text>a tRNA with a 3' CCA end + 2 CTP + ATP = a tRNA with a 3' CCACCA end + 3 diphosphate</text>
        <dbReference type="Rhea" id="RHEA:76235"/>
        <dbReference type="Rhea" id="RHEA-COMP:10468"/>
        <dbReference type="Rhea" id="RHEA-COMP:18655"/>
        <dbReference type="ChEBI" id="CHEBI:30616"/>
        <dbReference type="ChEBI" id="CHEBI:33019"/>
        <dbReference type="ChEBI" id="CHEBI:37563"/>
        <dbReference type="ChEBI" id="CHEBI:83071"/>
        <dbReference type="ChEBI" id="CHEBI:195187"/>
    </reaction>
</comment>
<dbReference type="GO" id="GO:0000049">
    <property type="term" value="F:tRNA binding"/>
    <property type="evidence" value="ECO:0007669"/>
    <property type="project" value="UniProtKB-UniRule"/>
</dbReference>
<dbReference type="Proteomes" id="UP000339309">
    <property type="component" value="Unassembled WGS sequence"/>
</dbReference>
<evidence type="ECO:0000313" key="22">
    <source>
        <dbReference type="EMBL" id="EAE2353998.1"/>
    </source>
</evidence>
<feature type="binding site" evidence="11">
    <location>
        <position position="157"/>
    </location>
    <ligand>
        <name>ATP</name>
        <dbReference type="ChEBI" id="CHEBI:30616"/>
    </ligand>
</feature>
<comment type="catalytic activity">
    <reaction evidence="11">
        <text>a tRNA precursor + 2 CTP + ATP = a tRNA with a 3' CCA end + 3 diphosphate</text>
        <dbReference type="Rhea" id="RHEA:14433"/>
        <dbReference type="Rhea" id="RHEA-COMP:10465"/>
        <dbReference type="Rhea" id="RHEA-COMP:10468"/>
        <dbReference type="ChEBI" id="CHEBI:30616"/>
        <dbReference type="ChEBI" id="CHEBI:33019"/>
        <dbReference type="ChEBI" id="CHEBI:37563"/>
        <dbReference type="ChEBI" id="CHEBI:74896"/>
        <dbReference type="ChEBI" id="CHEBI:83071"/>
        <dbReference type="EC" id="2.7.7.72"/>
    </reaction>
</comment>
<evidence type="ECO:0000313" key="48">
    <source>
        <dbReference type="Proteomes" id="UP000331186"/>
    </source>
</evidence>
<dbReference type="SMR" id="A0A0B8R7Z5"/>
<dbReference type="Proteomes" id="UP000478704">
    <property type="component" value="Unassembled WGS sequence"/>
</dbReference>
<dbReference type="Proteomes" id="UP000489121">
    <property type="component" value="Unassembled WGS sequence"/>
</dbReference>